<dbReference type="GO" id="GO:0004144">
    <property type="term" value="F:diacylglycerol O-acyltransferase activity"/>
    <property type="evidence" value="ECO:0007669"/>
    <property type="project" value="TreeGrafter"/>
</dbReference>
<feature type="compositionally biased region" description="Basic residues" evidence="13">
    <location>
        <begin position="80"/>
        <end position="90"/>
    </location>
</feature>
<evidence type="ECO:0000256" key="13">
    <source>
        <dbReference type="SAM" id="MobiDB-lite"/>
    </source>
</evidence>
<proteinExistence type="inferred from homology"/>
<evidence type="ECO:0000256" key="9">
    <source>
        <dbReference type="ARBA" id="ARBA00023315"/>
    </source>
</evidence>
<dbReference type="PANTHER" id="PTHR10408">
    <property type="entry name" value="STEROL O-ACYLTRANSFERASE"/>
    <property type="match status" value="1"/>
</dbReference>
<feature type="active site" evidence="12">
    <location>
        <position position="445"/>
    </location>
</feature>
<feature type="transmembrane region" description="Helical" evidence="14">
    <location>
        <begin position="194"/>
        <end position="216"/>
    </location>
</feature>
<dbReference type="GO" id="GO:0019432">
    <property type="term" value="P:triglyceride biosynthetic process"/>
    <property type="evidence" value="ECO:0007669"/>
    <property type="project" value="TreeGrafter"/>
</dbReference>
<name>A0A060TDC1_BLAAD</name>
<comment type="subcellular location">
    <subcellularLocation>
        <location evidence="1 11">Endoplasmic reticulum membrane</location>
        <topology evidence="1 11">Multi-pass membrane protein</topology>
    </subcellularLocation>
</comment>
<evidence type="ECO:0000256" key="8">
    <source>
        <dbReference type="ARBA" id="ARBA00023136"/>
    </source>
</evidence>
<comment type="pathway">
    <text evidence="2">Lipid metabolism.</text>
</comment>
<evidence type="ECO:0000256" key="4">
    <source>
        <dbReference type="ARBA" id="ARBA00022679"/>
    </source>
</evidence>
<feature type="transmembrane region" description="Helical" evidence="14">
    <location>
        <begin position="114"/>
        <end position="131"/>
    </location>
</feature>
<protein>
    <recommendedName>
        <fullName evidence="11">O-acyltransferase</fullName>
    </recommendedName>
</protein>
<feature type="transmembrane region" description="Helical" evidence="14">
    <location>
        <begin position="433"/>
        <end position="451"/>
    </location>
</feature>
<evidence type="ECO:0000256" key="11">
    <source>
        <dbReference type="PIRNR" id="PIRNR000439"/>
    </source>
</evidence>
<dbReference type="InterPro" id="IPR014371">
    <property type="entry name" value="Oat_ACAT_DAG_ARE"/>
</dbReference>
<feature type="transmembrane region" description="Helical" evidence="14">
    <location>
        <begin position="222"/>
        <end position="243"/>
    </location>
</feature>
<feature type="transmembrane region" description="Helical" evidence="14">
    <location>
        <begin position="305"/>
        <end position="325"/>
    </location>
</feature>
<evidence type="ECO:0000256" key="7">
    <source>
        <dbReference type="ARBA" id="ARBA00022989"/>
    </source>
</evidence>
<evidence type="ECO:0000313" key="15">
    <source>
        <dbReference type="EMBL" id="CDP38779.1"/>
    </source>
</evidence>
<evidence type="ECO:0000256" key="10">
    <source>
        <dbReference type="ARBA" id="ARBA00023568"/>
    </source>
</evidence>
<dbReference type="PANTHER" id="PTHR10408:SF7">
    <property type="entry name" value="DIACYLGLYCEROL O-ACYLTRANSFERASE 1"/>
    <property type="match status" value="1"/>
</dbReference>
<feature type="region of interest" description="Disordered" evidence="13">
    <location>
        <begin position="1"/>
        <end position="108"/>
    </location>
</feature>
<evidence type="ECO:0000256" key="3">
    <source>
        <dbReference type="ARBA" id="ARBA00009010"/>
    </source>
</evidence>
<dbReference type="InterPro" id="IPR004299">
    <property type="entry name" value="MBOAT_fam"/>
</dbReference>
<dbReference type="Pfam" id="PF03062">
    <property type="entry name" value="MBOAT"/>
    <property type="match status" value="1"/>
</dbReference>
<keyword evidence="7 14" id="KW-1133">Transmembrane helix</keyword>
<gene>
    <name evidence="15" type="ORF">GNLVRS02_ARAD1D42460g</name>
</gene>
<feature type="transmembrane region" description="Helical" evidence="14">
    <location>
        <begin position="490"/>
        <end position="510"/>
    </location>
</feature>
<evidence type="ECO:0000256" key="12">
    <source>
        <dbReference type="PIRSR" id="PIRSR000439-1"/>
    </source>
</evidence>
<evidence type="ECO:0000256" key="2">
    <source>
        <dbReference type="ARBA" id="ARBA00005189"/>
    </source>
</evidence>
<comment type="similarity">
    <text evidence="3 11">Belongs to the membrane-bound acyltransferase family. Sterol o-acyltransferase subfamily.</text>
</comment>
<evidence type="ECO:0000256" key="5">
    <source>
        <dbReference type="ARBA" id="ARBA00022692"/>
    </source>
</evidence>
<keyword evidence="8 11" id="KW-0472">Membrane</keyword>
<keyword evidence="9 11" id="KW-0012">Acyltransferase</keyword>
<dbReference type="AlphaFoldDB" id="A0A060TDC1"/>
<feature type="compositionally biased region" description="Low complexity" evidence="13">
    <location>
        <begin position="39"/>
        <end position="65"/>
    </location>
</feature>
<evidence type="ECO:0000256" key="1">
    <source>
        <dbReference type="ARBA" id="ARBA00004477"/>
    </source>
</evidence>
<keyword evidence="6 11" id="KW-0256">Endoplasmic reticulum</keyword>
<evidence type="ECO:0000256" key="6">
    <source>
        <dbReference type="ARBA" id="ARBA00022824"/>
    </source>
</evidence>
<comment type="function">
    <text evidence="10">Sterol O-acyltransferase that catalyzes the formation of stery esters.</text>
</comment>
<evidence type="ECO:0000256" key="14">
    <source>
        <dbReference type="SAM" id="Phobius"/>
    </source>
</evidence>
<dbReference type="EMBL" id="HG937694">
    <property type="protein sequence ID" value="CDP38779.1"/>
    <property type="molecule type" value="Genomic_DNA"/>
</dbReference>
<feature type="transmembrane region" description="Helical" evidence="14">
    <location>
        <begin position="457"/>
        <end position="478"/>
    </location>
</feature>
<dbReference type="PIRSF" id="PIRSF000439">
    <property type="entry name" value="Oat_ACAT_DAG_ARE"/>
    <property type="match status" value="1"/>
</dbReference>
<sequence>MATATAIATVTEGLGLDKVLSKDQSGLSKVTPRRNTNVQPPQFQSPSPPQSRSSSPISASSSSESLELKVHKPRSPSSSSKHKPHYRPVHVRSTASILSRDPAARTKPPSYSGFRNLAMIALAVSNIRLLLEDYQNYGVFHTLNIMGLSAHDVRLTMALTASVPFHLFVALAIERIAVLTMPSKSTAHNHRSKHLWGLFAVLHALNAAAVLAISSYTVYSRVWSPAVGTLCECHAIVVCFKVASYALTNRDLRDAAIEGLETTDPLLSKLPYPNNLTLSNLVYFWWAPTLVYQPIYPRWPLHRRWGFIFSRLLEIMGSMVLIWFISTQYANPILESSLGHFEQFNVVKISECLLKLASVSMAIWLLGFFCLFQSFLNLLAELVRFGDREFYQDWWNAGSVGTYWRKWNRPVHNYFLRHFYIPMLKRGYSQRTASVIVFFLSAILHEVAVGVPTQSLIGVAFVGMAAQIPLVLATSPLEKMGETGATIGNCIFWLSFFLGQPMGVLLYYFAWNMKHQ</sequence>
<keyword evidence="5 14" id="KW-0812">Transmembrane</keyword>
<feature type="compositionally biased region" description="Polar residues" evidence="13">
    <location>
        <begin position="22"/>
        <end position="38"/>
    </location>
</feature>
<feature type="transmembrane region" description="Helical" evidence="14">
    <location>
        <begin position="153"/>
        <end position="173"/>
    </location>
</feature>
<keyword evidence="4 11" id="KW-0808">Transferase</keyword>
<feature type="transmembrane region" description="Helical" evidence="14">
    <location>
        <begin position="361"/>
        <end position="380"/>
    </location>
</feature>
<dbReference type="PhylomeDB" id="A0A060TDC1"/>
<organism evidence="15">
    <name type="scientific">Blastobotrys adeninivorans</name>
    <name type="common">Yeast</name>
    <name type="synonym">Arxula adeninivorans</name>
    <dbReference type="NCBI Taxonomy" id="409370"/>
    <lineage>
        <taxon>Eukaryota</taxon>
        <taxon>Fungi</taxon>
        <taxon>Dikarya</taxon>
        <taxon>Ascomycota</taxon>
        <taxon>Saccharomycotina</taxon>
        <taxon>Dipodascomycetes</taxon>
        <taxon>Dipodascales</taxon>
        <taxon>Trichomonascaceae</taxon>
        <taxon>Blastobotrys</taxon>
    </lineage>
</organism>
<accession>A0A060TDC1</accession>
<dbReference type="GO" id="GO:0005789">
    <property type="term" value="C:endoplasmic reticulum membrane"/>
    <property type="evidence" value="ECO:0007669"/>
    <property type="project" value="UniProtKB-SubCell"/>
</dbReference>
<reference evidence="15" key="1">
    <citation type="submission" date="2014-02" db="EMBL/GenBank/DDBJ databases">
        <authorList>
            <person name="Genoscope - CEA"/>
        </authorList>
    </citation>
    <scope>NUCLEOTIDE SEQUENCE</scope>
    <source>
        <strain evidence="15">LS3</strain>
    </source>
</reference>
<reference evidence="15" key="2">
    <citation type="submission" date="2014-06" db="EMBL/GenBank/DDBJ databases">
        <title>The complete genome of Blastobotrys (Arxula) adeninivorans LS3 - a yeast of biotechnological interest.</title>
        <authorList>
            <person name="Kunze G."/>
            <person name="Gaillardin C."/>
            <person name="Czernicka M."/>
            <person name="Durrens P."/>
            <person name="Martin T."/>
            <person name="Boer E."/>
            <person name="Gabaldon T."/>
            <person name="Cruz J."/>
            <person name="Talla E."/>
            <person name="Marck C."/>
            <person name="Goffeau A."/>
            <person name="Barbe V."/>
            <person name="Baret P."/>
            <person name="Baronian K."/>
            <person name="Beier S."/>
            <person name="Bleykasten C."/>
            <person name="Bode R."/>
            <person name="Casaregola S."/>
            <person name="Despons L."/>
            <person name="Fairhead C."/>
            <person name="Giersberg M."/>
            <person name="Gierski P."/>
            <person name="Hahnel U."/>
            <person name="Hartmann A."/>
            <person name="Jankowska D."/>
            <person name="Jubin C."/>
            <person name="Jung P."/>
            <person name="Lafontaine I."/>
            <person name="Leh-Louis V."/>
            <person name="Lemaire M."/>
            <person name="Marcet-Houben M."/>
            <person name="Mascher M."/>
            <person name="Morel G."/>
            <person name="Richard G.-F."/>
            <person name="Riechen J."/>
            <person name="Sacerdot C."/>
            <person name="Sarkar A."/>
            <person name="Savel G."/>
            <person name="Schacherer J."/>
            <person name="Sherman D."/>
            <person name="Straub M.-L."/>
            <person name="Stein N."/>
            <person name="Thierry A."/>
            <person name="Trautwein-Schult A."/>
            <person name="Westhof E."/>
            <person name="Worch S."/>
            <person name="Dujon B."/>
            <person name="Souciet J.-L."/>
            <person name="Wincker P."/>
            <person name="Scholz U."/>
            <person name="Neuveglise N."/>
        </authorList>
    </citation>
    <scope>NUCLEOTIDE SEQUENCE</scope>
    <source>
        <strain evidence="15">LS3</strain>
    </source>
</reference>